<keyword evidence="1" id="KW-0175">Coiled coil</keyword>
<organism evidence="3">
    <name type="scientific">Entamoeba dispar (strain ATCC PRA-260 / SAW760)</name>
    <dbReference type="NCBI Taxonomy" id="370354"/>
    <lineage>
        <taxon>Eukaryota</taxon>
        <taxon>Amoebozoa</taxon>
        <taxon>Evosea</taxon>
        <taxon>Archamoebae</taxon>
        <taxon>Mastigamoebida</taxon>
        <taxon>Entamoebidae</taxon>
        <taxon>Entamoeba</taxon>
    </lineage>
</organism>
<dbReference type="eggNOG" id="ENOG502RCCS">
    <property type="taxonomic scope" value="Eukaryota"/>
</dbReference>
<dbReference type="OrthoDB" id="30113at2759"/>
<dbReference type="GeneID" id="5879695"/>
<dbReference type="OMA" id="HDVRTHK"/>
<accession>B0E8T3</accession>
<dbReference type="Proteomes" id="UP000008076">
    <property type="component" value="Unassembled WGS sequence"/>
</dbReference>
<dbReference type="AlphaFoldDB" id="B0E8T3"/>
<name>B0E8T3_ENTDS</name>
<gene>
    <name evidence="2" type="ORF">EDI_008390</name>
</gene>
<dbReference type="KEGG" id="edi:EDI_008390"/>
<protein>
    <submittedName>
        <fullName evidence="2">Uncharacterized protein</fullName>
    </submittedName>
</protein>
<dbReference type="EMBL" id="DS548207">
    <property type="protein sequence ID" value="EDR29059.1"/>
    <property type="molecule type" value="Genomic_DNA"/>
</dbReference>
<feature type="coiled-coil region" evidence="1">
    <location>
        <begin position="68"/>
        <end position="95"/>
    </location>
</feature>
<dbReference type="RefSeq" id="XP_001734768.1">
    <property type="nucleotide sequence ID" value="XM_001734716.1"/>
</dbReference>
<reference evidence="3" key="1">
    <citation type="submission" date="2007-12" db="EMBL/GenBank/DDBJ databases">
        <title>Annotation of Entamoeba dispar SAW760.</title>
        <authorList>
            <person name="Lorenzi H."/>
            <person name="Inman J."/>
            <person name="Schobel S."/>
            <person name="Amedeo P."/>
            <person name="Caler E."/>
        </authorList>
    </citation>
    <scope>NUCLEOTIDE SEQUENCE [LARGE SCALE GENOMIC DNA]</scope>
    <source>
        <strain evidence="3">ATCC PRA-260 / SAW760</strain>
    </source>
</reference>
<proteinExistence type="predicted"/>
<evidence type="ECO:0000256" key="1">
    <source>
        <dbReference type="SAM" id="Coils"/>
    </source>
</evidence>
<evidence type="ECO:0000313" key="3">
    <source>
        <dbReference type="Proteomes" id="UP000008076"/>
    </source>
</evidence>
<sequence length="309" mass="34385">MNAFILLFIALATAEEIYSPFKRSCVIQSRINTITAQTKAIHNKIRADEQQERNLNDSLYYLYRDLKYATVAEDRARLELEIEAIQKKLHSVRIHKVNMLRDIRKETDKITAPFRDSIARSNKIERHVGLEDEGNFVDERLKTQATIKKVTSQLANKYATLAAKVAAQSNVAKAAKKFNNDAAKVQAFVAKKAEAAYTKVHSKIVKAISAAVENGVARNNVETVAKTAIEQIVDKLMMKVAAQPSVEAADKVAQNIVKSQLKQIKKNVKKVTPKKVAKKSVKKVVKKPAKKAAAKKVVKKAAAKKTAKK</sequence>
<dbReference type="VEuPathDB" id="AmoebaDB:EDI_008390"/>
<keyword evidence="3" id="KW-1185">Reference proteome</keyword>
<evidence type="ECO:0000313" key="2">
    <source>
        <dbReference type="EMBL" id="EDR29059.1"/>
    </source>
</evidence>